<evidence type="ECO:0000313" key="2">
    <source>
        <dbReference type="EMBL" id="ADL53729.1"/>
    </source>
</evidence>
<sequence>MKKRLLATILTSVLVVGSLAGCGNSTKTETKESTKTDGKKTITVWAWDTNYNIPIIKEAGKRYTEKHPDVEIVVNEYTNEDVSKKLQTAFASSTTKGLPDITLMEDVKVQKYLSTYTDQFVDLTSSLPFDKFADFKVKAVSYQDKKYGLPFDTGVAALFYRKDLLEKAGFTAKDLENITWDQYIEIGKKVKAATGVDWLVNDLYNGTTLENIMIQSAGQWYYDDNGKINIKDNKALEESLTLIKKMNDEKIFLAANDWTEYVSAYSSGKAATAIQGCWFLPTIKSDASASGKWAVTSVPRLTKTPNAKNASNQGGSSLYVLNSSENKDASIDFLKEVFAGDADFYQKILKDQGALCAYLPAFEGSAFETKDEYFGGQQIFKNFAQYIKDVPQVTYDKNTATAQNSVQAAIKDILDGNVEVSKVLGTIEEMTKNQTGE</sequence>
<dbReference type="CDD" id="cd13585">
    <property type="entry name" value="PBP2_TMBP_like"/>
    <property type="match status" value="1"/>
</dbReference>
<protein>
    <submittedName>
        <fullName evidence="2">Extracellular solute-binding protein family 1</fullName>
    </submittedName>
</protein>
<evidence type="ECO:0000256" key="1">
    <source>
        <dbReference type="SAM" id="SignalP"/>
    </source>
</evidence>
<reference evidence="2 3" key="1">
    <citation type="submission" date="2010-08" db="EMBL/GenBank/DDBJ databases">
        <title>Complete sequence of Clostridium cellulovorans 743B.</title>
        <authorList>
            <consortium name="US DOE Joint Genome Institute"/>
            <person name="Lucas S."/>
            <person name="Copeland A."/>
            <person name="Lapidus A."/>
            <person name="Cheng J.-F."/>
            <person name="Bruce D."/>
            <person name="Goodwin L."/>
            <person name="Pitluck S."/>
            <person name="Chertkov O."/>
            <person name="Detter J.C."/>
            <person name="Han C."/>
            <person name="Tapia R."/>
            <person name="Land M."/>
            <person name="Hauser L."/>
            <person name="Chang Y.-J."/>
            <person name="Jeffries C."/>
            <person name="Kyrpides N."/>
            <person name="Ivanova N."/>
            <person name="Mikhailova N."/>
            <person name="Hemme C.L."/>
            <person name="Woyke T."/>
        </authorList>
    </citation>
    <scope>NUCLEOTIDE SEQUENCE [LARGE SCALE GENOMIC DNA]</scope>
    <source>
        <strain evidence="3">ATCC 35296 / DSM 3052 / OCM 3 / 743B</strain>
    </source>
</reference>
<feature type="signal peptide" evidence="1">
    <location>
        <begin position="1"/>
        <end position="20"/>
    </location>
</feature>
<dbReference type="Pfam" id="PF01547">
    <property type="entry name" value="SBP_bac_1"/>
    <property type="match status" value="1"/>
</dbReference>
<dbReference type="STRING" id="573061.Clocel_4067"/>
<keyword evidence="3" id="KW-1185">Reference proteome</keyword>
<dbReference type="PROSITE" id="PS51257">
    <property type="entry name" value="PROKAR_LIPOPROTEIN"/>
    <property type="match status" value="1"/>
</dbReference>
<dbReference type="Proteomes" id="UP000002730">
    <property type="component" value="Chromosome"/>
</dbReference>
<feature type="chain" id="PRO_5003128195" evidence="1">
    <location>
        <begin position="21"/>
        <end position="437"/>
    </location>
</feature>
<dbReference type="HOGENOM" id="CLU_031285_2_4_9"/>
<dbReference type="InterPro" id="IPR006059">
    <property type="entry name" value="SBP"/>
</dbReference>
<organism evidence="2 3">
    <name type="scientific">Clostridium cellulovorans (strain ATCC 35296 / DSM 3052 / OCM 3 / 743B)</name>
    <dbReference type="NCBI Taxonomy" id="573061"/>
    <lineage>
        <taxon>Bacteria</taxon>
        <taxon>Bacillati</taxon>
        <taxon>Bacillota</taxon>
        <taxon>Clostridia</taxon>
        <taxon>Eubacteriales</taxon>
        <taxon>Clostridiaceae</taxon>
        <taxon>Clostridium</taxon>
    </lineage>
</organism>
<gene>
    <name evidence="2" type="ordered locus">Clocel_4067</name>
</gene>
<dbReference type="EMBL" id="CP002160">
    <property type="protein sequence ID" value="ADL53729.1"/>
    <property type="molecule type" value="Genomic_DNA"/>
</dbReference>
<dbReference type="RefSeq" id="WP_010074078.1">
    <property type="nucleotide sequence ID" value="NC_014393.1"/>
</dbReference>
<dbReference type="PANTHER" id="PTHR43649:SF32">
    <property type="entry name" value="SUGAR BINDING SECRETED PROTEIN"/>
    <property type="match status" value="1"/>
</dbReference>
<proteinExistence type="predicted"/>
<accession>D9SLU2</accession>
<keyword evidence="1" id="KW-0732">Signal</keyword>
<dbReference type="Gene3D" id="3.40.190.10">
    <property type="entry name" value="Periplasmic binding protein-like II"/>
    <property type="match status" value="1"/>
</dbReference>
<dbReference type="PANTHER" id="PTHR43649">
    <property type="entry name" value="ARABINOSE-BINDING PROTEIN-RELATED"/>
    <property type="match status" value="1"/>
</dbReference>
<dbReference type="KEGG" id="ccb:Clocel_4067"/>
<evidence type="ECO:0000313" key="3">
    <source>
        <dbReference type="Proteomes" id="UP000002730"/>
    </source>
</evidence>
<dbReference type="InterPro" id="IPR050490">
    <property type="entry name" value="Bact_solute-bd_prot1"/>
</dbReference>
<dbReference type="OrthoDB" id="9768630at2"/>
<dbReference type="SUPFAM" id="SSF53850">
    <property type="entry name" value="Periplasmic binding protein-like II"/>
    <property type="match status" value="1"/>
</dbReference>
<name>D9SLU2_CLOC7</name>
<dbReference type="eggNOG" id="COG1653">
    <property type="taxonomic scope" value="Bacteria"/>
</dbReference>
<dbReference type="AlphaFoldDB" id="D9SLU2"/>